<dbReference type="EMBL" id="SHKP01000004">
    <property type="protein sequence ID" value="RZU02948.1"/>
    <property type="molecule type" value="Genomic_DNA"/>
</dbReference>
<evidence type="ECO:0000313" key="7">
    <source>
        <dbReference type="Proteomes" id="UP000293671"/>
    </source>
</evidence>
<gene>
    <name evidence="6" type="ORF">EV670_0979</name>
</gene>
<dbReference type="GO" id="GO:0016787">
    <property type="term" value="F:hydrolase activity"/>
    <property type="evidence" value="ECO:0007669"/>
    <property type="project" value="UniProtKB-UniRule"/>
</dbReference>
<dbReference type="AlphaFoldDB" id="A0A4Q7W1X0"/>
<feature type="domain" description="PNPLA" evidence="5">
    <location>
        <begin position="9"/>
        <end position="411"/>
    </location>
</feature>
<evidence type="ECO:0000259" key="5">
    <source>
        <dbReference type="PROSITE" id="PS51635"/>
    </source>
</evidence>
<feature type="region of interest" description="Disordered" evidence="3">
    <location>
        <begin position="611"/>
        <end position="653"/>
    </location>
</feature>
<feature type="compositionally biased region" description="Basic and acidic residues" evidence="3">
    <location>
        <begin position="619"/>
        <end position="628"/>
    </location>
</feature>
<keyword evidence="2" id="KW-0442">Lipid degradation</keyword>
<reference evidence="6 7" key="1">
    <citation type="submission" date="2019-02" db="EMBL/GenBank/DDBJ databases">
        <title>Genomic Encyclopedia of Type Strains, Phase IV (KMG-IV): sequencing the most valuable type-strain genomes for metagenomic binning, comparative biology and taxonomic classification.</title>
        <authorList>
            <person name="Goeker M."/>
        </authorList>
    </citation>
    <scope>NUCLEOTIDE SEQUENCE [LARGE SCALE GENOMIC DNA]</scope>
    <source>
        <strain evidence="6 7">DSM 19570</strain>
    </source>
</reference>
<feature type="transmembrane region" description="Helical" evidence="4">
    <location>
        <begin position="131"/>
        <end position="155"/>
    </location>
</feature>
<dbReference type="Pfam" id="PF01734">
    <property type="entry name" value="Patatin"/>
    <property type="match status" value="1"/>
</dbReference>
<keyword evidence="2" id="KW-0378">Hydrolase</keyword>
<dbReference type="InterPro" id="IPR002641">
    <property type="entry name" value="PNPLA_dom"/>
</dbReference>
<evidence type="ECO:0000256" key="4">
    <source>
        <dbReference type="SAM" id="Phobius"/>
    </source>
</evidence>
<feature type="active site" description="Nucleophile" evidence="2">
    <location>
        <position position="41"/>
    </location>
</feature>
<dbReference type="OrthoDB" id="9770965at2"/>
<sequence>MNDDPQCDLVLEGGVTSAVVYAGFIARLARYYRFVRLGGTSSGSVAAAAAALAQRAKLEIIKSKQQDPQDLRSPDMPFDELGKFADQMAQLGPRRETRLFHLFQPQDATRRGHRIVIAWLRHRQHDWLGEVLATAVLAFPLAALIGALPGLWFIATLVYTQAMIRAWPWHCWISLLLGIALLVGLALLAAVAWAALSTLRGLHGNFFGLCNGMRGAGYADDGSALTPELHKLFNELLGRRPDQKPAVFGEVWGANASGKREVDLQIVTTIVNMQRPLRIPGAPGTEPLGGYFYDPQEWQQLFPQPVMDWLRDSSRLPLGPPVHAAAGGVRGVRLLALPPMRALPIIVAVRMSVAFPGLLSAVPMYTVDGELGRRTEPPGPGGEPGETWFLAQKVWFADGGITSNCPVHLFDAPLPHHPTFAIRLGALADGERRVWLHDDPQPPARVDQARKSRAGQLVTWFVTRIVMTAVNWRDTLQTELPGYRERIVTVRLRDDEGGLNLTMPPRAIRRLSRLGVAAAERLRDAFAGSRVDGHVNAWDRHRWIRLRSTLAAAQSYLRDLNRLDDAHRDAYRALLEQQPSADPRLADDAASAHVRSLLDALAALEPKLPEAAPVASGRGNDRPWEHPAPRYGTPELGSNEPAPAPRLHMTAPW</sequence>
<feature type="transmembrane region" description="Helical" evidence="4">
    <location>
        <begin position="167"/>
        <end position="196"/>
    </location>
</feature>
<evidence type="ECO:0000313" key="6">
    <source>
        <dbReference type="EMBL" id="RZU02948.1"/>
    </source>
</evidence>
<dbReference type="PROSITE" id="PS51635">
    <property type="entry name" value="PNPLA"/>
    <property type="match status" value="1"/>
</dbReference>
<dbReference type="InterPro" id="IPR016035">
    <property type="entry name" value="Acyl_Trfase/lysoPLipase"/>
</dbReference>
<accession>A0A4Q7W1X0</accession>
<keyword evidence="7" id="KW-1185">Reference proteome</keyword>
<dbReference type="Proteomes" id="UP000293671">
    <property type="component" value="Unassembled WGS sequence"/>
</dbReference>
<dbReference type="Gene3D" id="3.40.1090.10">
    <property type="entry name" value="Cytosolic phospholipase A2 catalytic domain"/>
    <property type="match status" value="2"/>
</dbReference>
<evidence type="ECO:0000256" key="1">
    <source>
        <dbReference type="ARBA" id="ARBA00023098"/>
    </source>
</evidence>
<evidence type="ECO:0000256" key="3">
    <source>
        <dbReference type="SAM" id="MobiDB-lite"/>
    </source>
</evidence>
<feature type="short sequence motif" description="GXSXG" evidence="2">
    <location>
        <begin position="39"/>
        <end position="43"/>
    </location>
</feature>
<feature type="short sequence motif" description="DGA/G" evidence="2">
    <location>
        <begin position="398"/>
        <end position="400"/>
    </location>
</feature>
<organism evidence="6 7">
    <name type="scientific">Rivibacter subsaxonicus</name>
    <dbReference type="NCBI Taxonomy" id="457575"/>
    <lineage>
        <taxon>Bacteria</taxon>
        <taxon>Pseudomonadati</taxon>
        <taxon>Pseudomonadota</taxon>
        <taxon>Betaproteobacteria</taxon>
        <taxon>Burkholderiales</taxon>
        <taxon>Rivibacter</taxon>
    </lineage>
</organism>
<dbReference type="RefSeq" id="WP_130430661.1">
    <property type="nucleotide sequence ID" value="NZ_SHKP01000004.1"/>
</dbReference>
<proteinExistence type="predicted"/>
<comment type="caution">
    <text evidence="2">Lacks conserved residue(s) required for the propagation of feature annotation.</text>
</comment>
<name>A0A4Q7W1X0_9BURK</name>
<dbReference type="GO" id="GO:0016042">
    <property type="term" value="P:lipid catabolic process"/>
    <property type="evidence" value="ECO:0007669"/>
    <property type="project" value="UniProtKB-UniRule"/>
</dbReference>
<keyword evidence="1 2" id="KW-0443">Lipid metabolism</keyword>
<feature type="active site" description="Proton acceptor" evidence="2">
    <location>
        <position position="398"/>
    </location>
</feature>
<protein>
    <submittedName>
        <fullName evidence="6">Patatin-like phospholipase</fullName>
    </submittedName>
</protein>
<keyword evidence="4" id="KW-1133">Transmembrane helix</keyword>
<dbReference type="SUPFAM" id="SSF52151">
    <property type="entry name" value="FabD/lysophospholipase-like"/>
    <property type="match status" value="1"/>
</dbReference>
<keyword evidence="4" id="KW-0812">Transmembrane</keyword>
<evidence type="ECO:0000256" key="2">
    <source>
        <dbReference type="PROSITE-ProRule" id="PRU01161"/>
    </source>
</evidence>
<comment type="caution">
    <text evidence="6">The sequence shown here is derived from an EMBL/GenBank/DDBJ whole genome shotgun (WGS) entry which is preliminary data.</text>
</comment>
<keyword evidence="4" id="KW-0472">Membrane</keyword>